<dbReference type="AlphaFoldDB" id="A0A835QEX5"/>
<dbReference type="Proteomes" id="UP000636800">
    <property type="component" value="Unassembled WGS sequence"/>
</dbReference>
<reference evidence="2 3" key="1">
    <citation type="journal article" date="2020" name="Nat. Food">
        <title>A phased Vanilla planifolia genome enables genetic improvement of flavour and production.</title>
        <authorList>
            <person name="Hasing T."/>
            <person name="Tang H."/>
            <person name="Brym M."/>
            <person name="Khazi F."/>
            <person name="Huang T."/>
            <person name="Chambers A.H."/>
        </authorList>
    </citation>
    <scope>NUCLEOTIDE SEQUENCE [LARGE SCALE GENOMIC DNA]</scope>
    <source>
        <tissue evidence="2">Leaf</tissue>
    </source>
</reference>
<evidence type="ECO:0000313" key="2">
    <source>
        <dbReference type="EMBL" id="KAG0467538.1"/>
    </source>
</evidence>
<dbReference type="PANTHER" id="PTHR33108">
    <property type="entry name" value="OS01G0745000 PROTEIN"/>
    <property type="match status" value="1"/>
</dbReference>
<evidence type="ECO:0000256" key="1">
    <source>
        <dbReference type="SAM" id="MobiDB-lite"/>
    </source>
</evidence>
<evidence type="ECO:0008006" key="4">
    <source>
        <dbReference type="Google" id="ProtNLM"/>
    </source>
</evidence>
<dbReference type="EMBL" id="JADCNL010000009">
    <property type="protein sequence ID" value="KAG0467538.1"/>
    <property type="molecule type" value="Genomic_DNA"/>
</dbReference>
<dbReference type="OrthoDB" id="551672at2759"/>
<feature type="compositionally biased region" description="Polar residues" evidence="1">
    <location>
        <begin position="136"/>
        <end position="151"/>
    </location>
</feature>
<protein>
    <recommendedName>
        <fullName evidence="4">DUF1677 family protein</fullName>
    </recommendedName>
</protein>
<keyword evidence="3" id="KW-1185">Reference proteome</keyword>
<comment type="caution">
    <text evidence="2">The sequence shown here is derived from an EMBL/GenBank/DDBJ whole genome shotgun (WGS) entry which is preliminary data.</text>
</comment>
<evidence type="ECO:0000313" key="3">
    <source>
        <dbReference type="Proteomes" id="UP000636800"/>
    </source>
</evidence>
<dbReference type="Pfam" id="PF07911">
    <property type="entry name" value="DUF1677"/>
    <property type="match status" value="1"/>
</dbReference>
<dbReference type="PANTHER" id="PTHR33108:SF32">
    <property type="entry name" value="DUF1677 FAMILY PROTEIN (DUF1677)"/>
    <property type="match status" value="1"/>
</dbReference>
<proteinExistence type="predicted"/>
<accession>A0A835QEX5</accession>
<gene>
    <name evidence="2" type="ORF">HPP92_019118</name>
</gene>
<feature type="region of interest" description="Disordered" evidence="1">
    <location>
        <begin position="103"/>
        <end position="151"/>
    </location>
</feature>
<sequence length="151" mass="16957">MVISVVSMCECCGLSEECTPEYIDLVRERHLGRWLCGLCAEAVKDEIRRAGRIISNEEAIERHASFSRDFRVRDSARKSVDSAELLITATRRLIRRSLSSARLLRSTSARPRSGEEEEGAPSRVAQPAVSRRGRCSPTSIDQSCSENNQFR</sequence>
<dbReference type="InterPro" id="IPR012876">
    <property type="entry name" value="DUF1677_pln"/>
</dbReference>
<organism evidence="2 3">
    <name type="scientific">Vanilla planifolia</name>
    <name type="common">Vanilla</name>
    <dbReference type="NCBI Taxonomy" id="51239"/>
    <lineage>
        <taxon>Eukaryota</taxon>
        <taxon>Viridiplantae</taxon>
        <taxon>Streptophyta</taxon>
        <taxon>Embryophyta</taxon>
        <taxon>Tracheophyta</taxon>
        <taxon>Spermatophyta</taxon>
        <taxon>Magnoliopsida</taxon>
        <taxon>Liliopsida</taxon>
        <taxon>Asparagales</taxon>
        <taxon>Orchidaceae</taxon>
        <taxon>Vanilloideae</taxon>
        <taxon>Vanilleae</taxon>
        <taxon>Vanilla</taxon>
    </lineage>
</organism>
<name>A0A835QEX5_VANPL</name>